<evidence type="ECO:0000313" key="1">
    <source>
        <dbReference type="EMBL" id="OSS42474.1"/>
    </source>
</evidence>
<dbReference type="STRING" id="1562698.DESAMIL20_322"/>
<dbReference type="RefSeq" id="WP_086033138.1">
    <property type="nucleotide sequence ID" value="NZ_MDSU01000002.1"/>
</dbReference>
<protein>
    <submittedName>
        <fullName evidence="1">Uncharacterized protein</fullName>
    </submittedName>
</protein>
<evidence type="ECO:0000313" key="2">
    <source>
        <dbReference type="EMBL" id="OSS42892.1"/>
    </source>
</evidence>
<dbReference type="Proteomes" id="UP000194141">
    <property type="component" value="Unassembled WGS sequence"/>
</dbReference>
<dbReference type="AlphaFoldDB" id="A0A1X4XY88"/>
<gene>
    <name evidence="2" type="ORF">DESAMIL20_322</name>
    <name evidence="1" type="ORF">DESAMIL20_705</name>
</gene>
<reference evidence="1 3" key="1">
    <citation type="journal article" date="2017" name="Front. Microbiol.">
        <title>Genome Sequence of Desulfurella amilsii Strain TR1 and Comparative Genomics of Desulfurellaceae Family.</title>
        <authorList>
            <person name="Florentino A.P."/>
            <person name="Stams A.J."/>
            <person name="Sanchez-Andrea I."/>
        </authorList>
    </citation>
    <scope>NUCLEOTIDE SEQUENCE [LARGE SCALE GENOMIC DNA]</scope>
    <source>
        <strain evidence="1 3">TR1</strain>
    </source>
</reference>
<keyword evidence="3" id="KW-1185">Reference proteome</keyword>
<proteinExistence type="predicted"/>
<dbReference type="EMBL" id="MDSU01000002">
    <property type="protein sequence ID" value="OSS42892.1"/>
    <property type="molecule type" value="Genomic_DNA"/>
</dbReference>
<evidence type="ECO:0000313" key="3">
    <source>
        <dbReference type="Proteomes" id="UP000194141"/>
    </source>
</evidence>
<name>A0A1X4XY88_9BACT</name>
<accession>A0A1X4XY88</accession>
<dbReference type="EMBL" id="MDSU01000017">
    <property type="protein sequence ID" value="OSS42474.1"/>
    <property type="molecule type" value="Genomic_DNA"/>
</dbReference>
<sequence length="710" mass="77483">MGLLKKVLIAFLLIFIGIGTLNYSYADSQGFTTYTMTITEIEGLSHSFTAQINKYVNSQVVATYDVTQSVMPIYSNPIGSQYGTQFASNADLANTANTVFPQNDFNQLIANAGSMIQQYGVNTVTVNCVYSANVYDQVTGKYVNKWAVNSALWSPNIENFSGFDPANIQSKASGWIVTNPNPYVAMVTYFTHNVDIGIQQLPNYSSTIAPVLNQYLGNLLVQIYQLTPTGLGSVVATPLNTQVSAQTAYNVGFEVNEVNTTATYVPQVLVTNLINYVNNQYLAPYSPVNVIVKYIDNWSATTDSNGNLQFNMAYSLRQLNGSCQANYSYGSGCSGQCGWWGCSGLCFGGGGASPLGYSGWGSLSGGPSDLICYKHCYTDYFLSYGYLSAGVHDVSSPYTNFFNLYSMGSFSQYVQAAGDGQWTNGFSYNQGWISVYGGSWVQALILNATNCNATYYNNINFYLQGVTAQETDWLVPEPFQTVQSSDGNYYAMQEISAESVNPTALNSGNLNSGKQYAVNVNSINPNNTNFNNIIIDPFTNQLCDYTISSGTDSLGYGACSFNTSLISSIVPVTNNLTYNGQGCAPGLTYSNGYCVMPAITVWAYTKARYNYVQCVTYGSTQCYGGDCYYDYFGIYYSGLISYQTCPTPFSYSNGYCYAPATTTGWQGYGISLYTYNPPYKVYNVSTSPLPPTQTTQSWQYDPSICINSGG</sequence>
<organism evidence="1 3">
    <name type="scientific">Desulfurella amilsii</name>
    <dbReference type="NCBI Taxonomy" id="1562698"/>
    <lineage>
        <taxon>Bacteria</taxon>
        <taxon>Pseudomonadati</taxon>
        <taxon>Campylobacterota</taxon>
        <taxon>Desulfurellia</taxon>
        <taxon>Desulfurellales</taxon>
        <taxon>Desulfurellaceae</taxon>
        <taxon>Desulfurella</taxon>
    </lineage>
</organism>
<comment type="caution">
    <text evidence="1">The sequence shown here is derived from an EMBL/GenBank/DDBJ whole genome shotgun (WGS) entry which is preliminary data.</text>
</comment>